<gene>
    <name evidence="1" type="ORF">ECPE_LOCUS1617</name>
</gene>
<dbReference type="Proteomes" id="UP000272942">
    <property type="component" value="Unassembled WGS sequence"/>
</dbReference>
<dbReference type="OrthoDB" id="9991235at2759"/>
<dbReference type="WBParaSite" id="ECPE_0000161701-mRNA-1">
    <property type="protein sequence ID" value="ECPE_0000161701-mRNA-1"/>
    <property type="gene ID" value="ECPE_0000161701"/>
</dbReference>
<name>A0A183A3T2_9TREM</name>
<evidence type="ECO:0000313" key="3">
    <source>
        <dbReference type="WBParaSite" id="ECPE_0000161701-mRNA-1"/>
    </source>
</evidence>
<reference evidence="3" key="1">
    <citation type="submission" date="2016-06" db="UniProtKB">
        <authorList>
            <consortium name="WormBaseParasite"/>
        </authorList>
    </citation>
    <scope>IDENTIFICATION</scope>
</reference>
<evidence type="ECO:0000313" key="2">
    <source>
        <dbReference type="Proteomes" id="UP000272942"/>
    </source>
</evidence>
<sequence>MSAHSQIGQQAISAKALKNFNLNVCYVPETRIQDATSIISMHSPNPTSSSRFTLRVSIDSASDGRGVAGIGIVLMPRIGAHFLTGFQLSDGRQRGASVQLVR</sequence>
<organism evidence="3">
    <name type="scientific">Echinostoma caproni</name>
    <dbReference type="NCBI Taxonomy" id="27848"/>
    <lineage>
        <taxon>Eukaryota</taxon>
        <taxon>Metazoa</taxon>
        <taxon>Spiralia</taxon>
        <taxon>Lophotrochozoa</taxon>
        <taxon>Platyhelminthes</taxon>
        <taxon>Trematoda</taxon>
        <taxon>Digenea</taxon>
        <taxon>Plagiorchiida</taxon>
        <taxon>Echinostomata</taxon>
        <taxon>Echinostomatoidea</taxon>
        <taxon>Echinostomatidae</taxon>
        <taxon>Echinostoma</taxon>
    </lineage>
</organism>
<dbReference type="EMBL" id="UZAN01011842">
    <property type="protein sequence ID" value="VDP42625.1"/>
    <property type="molecule type" value="Genomic_DNA"/>
</dbReference>
<protein>
    <submittedName>
        <fullName evidence="1 3">Uncharacterized protein</fullName>
    </submittedName>
</protein>
<proteinExistence type="predicted"/>
<reference evidence="1 2" key="2">
    <citation type="submission" date="2018-11" db="EMBL/GenBank/DDBJ databases">
        <authorList>
            <consortium name="Pathogen Informatics"/>
        </authorList>
    </citation>
    <scope>NUCLEOTIDE SEQUENCE [LARGE SCALE GENOMIC DNA]</scope>
    <source>
        <strain evidence="1 2">Egypt</strain>
    </source>
</reference>
<accession>A0A183A3T2</accession>
<dbReference type="AlphaFoldDB" id="A0A183A3T2"/>
<keyword evidence="2" id="KW-1185">Reference proteome</keyword>
<evidence type="ECO:0000313" key="1">
    <source>
        <dbReference type="EMBL" id="VDP42625.1"/>
    </source>
</evidence>